<evidence type="ECO:0000256" key="1">
    <source>
        <dbReference type="ARBA" id="ARBA00000085"/>
    </source>
</evidence>
<reference evidence="14 15" key="1">
    <citation type="submission" date="2020-08" db="EMBL/GenBank/DDBJ databases">
        <title>Sequencing the genomes of 1000 actinobacteria strains.</title>
        <authorList>
            <person name="Klenk H.-P."/>
        </authorList>
    </citation>
    <scope>NUCLEOTIDE SEQUENCE [LARGE SCALE GENOMIC DNA]</scope>
    <source>
        <strain evidence="14 15">DSM 45859</strain>
    </source>
</reference>
<dbReference type="Pfam" id="PF00512">
    <property type="entry name" value="HisKA"/>
    <property type="match status" value="1"/>
</dbReference>
<protein>
    <recommendedName>
        <fullName evidence="3">histidine kinase</fullName>
        <ecNumber evidence="3">2.7.13.3</ecNumber>
    </recommendedName>
</protein>
<keyword evidence="9" id="KW-0902">Two-component regulatory system</keyword>
<dbReference type="PRINTS" id="PR00344">
    <property type="entry name" value="BCTRLSENSOR"/>
</dbReference>
<sequence length="377" mass="40216">MKRMTLRARLTLIHTGLFLVASLVVVGLVYVFNRNGIVRAQRSVAPKAPVTAPTGAVPGTSAATTRSQPVSTGEALGDLMTSQLVLSLLTFVVLGAIAGVLSWWLSGRLLRRVHLMTAQAQSLSTANLHKRIALAGPHDELKELADTFDDLLGRLDDAFQVQGRFIANASHELRTPLAVTRTVIQVGLSSAEPGDVQRARDELLRINDRSIDLISGLLQLARGEQELRHRERVRLDQVAVYVLQESPAGVVTFDVRTASCTVLGDELLLSQLIGNLVQNAVRYNNPGGTVSVRVGVAGEHGRLEVCNTGPVVPAEDVGRLFEPFQRGGTPRTGASTGSGLGLSIVRAISTAHDGKVTAEANPRGGLTVAVEIPLARR</sequence>
<feature type="domain" description="HAMP" evidence="13">
    <location>
        <begin position="107"/>
        <end position="160"/>
    </location>
</feature>
<feature type="transmembrane region" description="Helical" evidence="11">
    <location>
        <begin position="84"/>
        <end position="106"/>
    </location>
</feature>
<dbReference type="SMART" id="SM00304">
    <property type="entry name" value="HAMP"/>
    <property type="match status" value="1"/>
</dbReference>
<evidence type="ECO:0000256" key="8">
    <source>
        <dbReference type="ARBA" id="ARBA00022989"/>
    </source>
</evidence>
<evidence type="ECO:0000259" key="12">
    <source>
        <dbReference type="PROSITE" id="PS50109"/>
    </source>
</evidence>
<dbReference type="Gene3D" id="6.10.340.10">
    <property type="match status" value="1"/>
</dbReference>
<dbReference type="PANTHER" id="PTHR45436">
    <property type="entry name" value="SENSOR HISTIDINE KINASE YKOH"/>
    <property type="match status" value="1"/>
</dbReference>
<dbReference type="PANTHER" id="PTHR45436:SF5">
    <property type="entry name" value="SENSOR HISTIDINE KINASE TRCS"/>
    <property type="match status" value="1"/>
</dbReference>
<dbReference type="Pfam" id="PF02518">
    <property type="entry name" value="HATPase_c"/>
    <property type="match status" value="1"/>
</dbReference>
<dbReference type="InterPro" id="IPR004358">
    <property type="entry name" value="Sig_transdc_His_kin-like_C"/>
</dbReference>
<dbReference type="InterPro" id="IPR036890">
    <property type="entry name" value="HATPase_C_sf"/>
</dbReference>
<dbReference type="Proteomes" id="UP000581769">
    <property type="component" value="Unassembled WGS sequence"/>
</dbReference>
<gene>
    <name evidence="14" type="ORF">BJY18_007112</name>
</gene>
<proteinExistence type="predicted"/>
<evidence type="ECO:0000256" key="5">
    <source>
        <dbReference type="ARBA" id="ARBA00022679"/>
    </source>
</evidence>
<dbReference type="InterPro" id="IPR050428">
    <property type="entry name" value="TCS_sensor_his_kinase"/>
</dbReference>
<comment type="caution">
    <text evidence="14">The sequence shown here is derived from an EMBL/GenBank/DDBJ whole genome shotgun (WGS) entry which is preliminary data.</text>
</comment>
<dbReference type="CDD" id="cd00082">
    <property type="entry name" value="HisKA"/>
    <property type="match status" value="1"/>
</dbReference>
<keyword evidence="10 11" id="KW-0472">Membrane</keyword>
<dbReference type="InterPro" id="IPR003661">
    <property type="entry name" value="HisK_dim/P_dom"/>
</dbReference>
<comment type="subcellular location">
    <subcellularLocation>
        <location evidence="2">Cell membrane</location>
    </subcellularLocation>
</comment>
<keyword evidence="5" id="KW-0808">Transferase</keyword>
<keyword evidence="7 14" id="KW-0418">Kinase</keyword>
<evidence type="ECO:0000256" key="11">
    <source>
        <dbReference type="SAM" id="Phobius"/>
    </source>
</evidence>
<evidence type="ECO:0000256" key="7">
    <source>
        <dbReference type="ARBA" id="ARBA00022777"/>
    </source>
</evidence>
<dbReference type="Gene3D" id="1.10.287.130">
    <property type="match status" value="1"/>
</dbReference>
<keyword evidence="15" id="KW-1185">Reference proteome</keyword>
<dbReference type="EC" id="2.7.13.3" evidence="3"/>
<feature type="domain" description="Histidine kinase" evidence="12">
    <location>
        <begin position="168"/>
        <end position="376"/>
    </location>
</feature>
<dbReference type="CDD" id="cd06225">
    <property type="entry name" value="HAMP"/>
    <property type="match status" value="1"/>
</dbReference>
<feature type="transmembrane region" description="Helical" evidence="11">
    <location>
        <begin position="12"/>
        <end position="32"/>
    </location>
</feature>
<dbReference type="PROSITE" id="PS50885">
    <property type="entry name" value="HAMP"/>
    <property type="match status" value="1"/>
</dbReference>
<dbReference type="InterPro" id="IPR003660">
    <property type="entry name" value="HAMP_dom"/>
</dbReference>
<dbReference type="GO" id="GO:0000155">
    <property type="term" value="F:phosphorelay sensor kinase activity"/>
    <property type="evidence" value="ECO:0007669"/>
    <property type="project" value="InterPro"/>
</dbReference>
<dbReference type="Gene3D" id="3.30.565.10">
    <property type="entry name" value="Histidine kinase-like ATPase, C-terminal domain"/>
    <property type="match status" value="1"/>
</dbReference>
<evidence type="ECO:0000256" key="10">
    <source>
        <dbReference type="ARBA" id="ARBA00023136"/>
    </source>
</evidence>
<evidence type="ECO:0000313" key="15">
    <source>
        <dbReference type="Proteomes" id="UP000581769"/>
    </source>
</evidence>
<dbReference type="InterPro" id="IPR036097">
    <property type="entry name" value="HisK_dim/P_sf"/>
</dbReference>
<keyword evidence="8 11" id="KW-1133">Transmembrane helix</keyword>
<dbReference type="SUPFAM" id="SSF47384">
    <property type="entry name" value="Homodimeric domain of signal transducing histidine kinase"/>
    <property type="match status" value="1"/>
</dbReference>
<evidence type="ECO:0000256" key="9">
    <source>
        <dbReference type="ARBA" id="ARBA00023012"/>
    </source>
</evidence>
<dbReference type="EMBL" id="JACHMG010000001">
    <property type="protein sequence ID" value="MBB4689627.1"/>
    <property type="molecule type" value="Genomic_DNA"/>
</dbReference>
<dbReference type="Pfam" id="PF00672">
    <property type="entry name" value="HAMP"/>
    <property type="match status" value="1"/>
</dbReference>
<evidence type="ECO:0000256" key="3">
    <source>
        <dbReference type="ARBA" id="ARBA00012438"/>
    </source>
</evidence>
<name>A0A840J8C9_9PSEU</name>
<evidence type="ECO:0000256" key="6">
    <source>
        <dbReference type="ARBA" id="ARBA00022692"/>
    </source>
</evidence>
<keyword evidence="6 11" id="KW-0812">Transmembrane</keyword>
<dbReference type="SMART" id="SM00387">
    <property type="entry name" value="HATPase_c"/>
    <property type="match status" value="1"/>
</dbReference>
<dbReference type="GO" id="GO:0005886">
    <property type="term" value="C:plasma membrane"/>
    <property type="evidence" value="ECO:0007669"/>
    <property type="project" value="UniProtKB-SubCell"/>
</dbReference>
<dbReference type="PROSITE" id="PS50109">
    <property type="entry name" value="HIS_KIN"/>
    <property type="match status" value="1"/>
</dbReference>
<comment type="catalytic activity">
    <reaction evidence="1">
        <text>ATP + protein L-histidine = ADP + protein N-phospho-L-histidine.</text>
        <dbReference type="EC" id="2.7.13.3"/>
    </reaction>
</comment>
<dbReference type="InterPro" id="IPR003594">
    <property type="entry name" value="HATPase_dom"/>
</dbReference>
<organism evidence="14 15">
    <name type="scientific">Amycolatopsis jiangsuensis</name>
    <dbReference type="NCBI Taxonomy" id="1181879"/>
    <lineage>
        <taxon>Bacteria</taxon>
        <taxon>Bacillati</taxon>
        <taxon>Actinomycetota</taxon>
        <taxon>Actinomycetes</taxon>
        <taxon>Pseudonocardiales</taxon>
        <taxon>Pseudonocardiaceae</taxon>
        <taxon>Amycolatopsis</taxon>
    </lineage>
</organism>
<evidence type="ECO:0000259" key="13">
    <source>
        <dbReference type="PROSITE" id="PS50885"/>
    </source>
</evidence>
<dbReference type="SUPFAM" id="SSF55874">
    <property type="entry name" value="ATPase domain of HSP90 chaperone/DNA topoisomerase II/histidine kinase"/>
    <property type="match status" value="1"/>
</dbReference>
<evidence type="ECO:0000256" key="2">
    <source>
        <dbReference type="ARBA" id="ARBA00004236"/>
    </source>
</evidence>
<dbReference type="AlphaFoldDB" id="A0A840J8C9"/>
<evidence type="ECO:0000313" key="14">
    <source>
        <dbReference type="EMBL" id="MBB4689627.1"/>
    </source>
</evidence>
<keyword evidence="4" id="KW-0597">Phosphoprotein</keyword>
<dbReference type="InterPro" id="IPR005467">
    <property type="entry name" value="His_kinase_dom"/>
</dbReference>
<evidence type="ECO:0000256" key="4">
    <source>
        <dbReference type="ARBA" id="ARBA00022553"/>
    </source>
</evidence>
<dbReference type="SMART" id="SM00388">
    <property type="entry name" value="HisKA"/>
    <property type="match status" value="1"/>
</dbReference>
<accession>A0A840J8C9</accession>